<comment type="similarity">
    <text evidence="1 3">Belongs to the short-chain dehydrogenases/reductases (SDR) family.</text>
</comment>
<dbReference type="Gene3D" id="3.40.50.720">
    <property type="entry name" value="NAD(P)-binding Rossmann-like Domain"/>
    <property type="match status" value="1"/>
</dbReference>
<name>A0A9D1CLU7_9FIRM</name>
<dbReference type="PANTHER" id="PTHR44196">
    <property type="entry name" value="DEHYDROGENASE/REDUCTASE SDR FAMILY MEMBER 7B"/>
    <property type="match status" value="1"/>
</dbReference>
<dbReference type="SMART" id="SM00822">
    <property type="entry name" value="PKS_KR"/>
    <property type="match status" value="1"/>
</dbReference>
<reference evidence="5" key="2">
    <citation type="journal article" date="2021" name="PeerJ">
        <title>Extensive microbial diversity within the chicken gut microbiome revealed by metagenomics and culture.</title>
        <authorList>
            <person name="Gilroy R."/>
            <person name="Ravi A."/>
            <person name="Getino M."/>
            <person name="Pursley I."/>
            <person name="Horton D.L."/>
            <person name="Alikhan N.F."/>
            <person name="Baker D."/>
            <person name="Gharbi K."/>
            <person name="Hall N."/>
            <person name="Watson M."/>
            <person name="Adriaenssens E.M."/>
            <person name="Foster-Nyarko E."/>
            <person name="Jarju S."/>
            <person name="Secka A."/>
            <person name="Antonio M."/>
            <person name="Oren A."/>
            <person name="Chaudhuri R.R."/>
            <person name="La Ragione R."/>
            <person name="Hildebrand F."/>
            <person name="Pallen M.J."/>
        </authorList>
    </citation>
    <scope>NUCLEOTIDE SEQUENCE</scope>
    <source>
        <strain evidence="5">13361</strain>
    </source>
</reference>
<evidence type="ECO:0000313" key="5">
    <source>
        <dbReference type="EMBL" id="HIQ67700.1"/>
    </source>
</evidence>
<evidence type="ECO:0000256" key="3">
    <source>
        <dbReference type="RuleBase" id="RU000363"/>
    </source>
</evidence>
<comment type="caution">
    <text evidence="5">The sequence shown here is derived from an EMBL/GenBank/DDBJ whole genome shotgun (WGS) entry which is preliminary data.</text>
</comment>
<reference evidence="5" key="1">
    <citation type="submission" date="2020-10" db="EMBL/GenBank/DDBJ databases">
        <authorList>
            <person name="Gilroy R."/>
        </authorList>
    </citation>
    <scope>NUCLEOTIDE SEQUENCE</scope>
    <source>
        <strain evidence="5">13361</strain>
    </source>
</reference>
<dbReference type="AlphaFoldDB" id="A0A9D1CLU7"/>
<dbReference type="GO" id="GO:0016491">
    <property type="term" value="F:oxidoreductase activity"/>
    <property type="evidence" value="ECO:0007669"/>
    <property type="project" value="UniProtKB-KW"/>
</dbReference>
<gene>
    <name evidence="5" type="ORF">IAB74_04215</name>
</gene>
<evidence type="ECO:0000256" key="1">
    <source>
        <dbReference type="ARBA" id="ARBA00006484"/>
    </source>
</evidence>
<dbReference type="EMBL" id="DVFK01000061">
    <property type="protein sequence ID" value="HIQ67700.1"/>
    <property type="molecule type" value="Genomic_DNA"/>
</dbReference>
<dbReference type="Proteomes" id="UP000886796">
    <property type="component" value="Unassembled WGS sequence"/>
</dbReference>
<accession>A0A9D1CLU7</accession>
<dbReference type="PRINTS" id="PR00081">
    <property type="entry name" value="GDHRDH"/>
</dbReference>
<keyword evidence="2" id="KW-0560">Oxidoreductase</keyword>
<evidence type="ECO:0000259" key="4">
    <source>
        <dbReference type="SMART" id="SM00822"/>
    </source>
</evidence>
<dbReference type="PRINTS" id="PR00080">
    <property type="entry name" value="SDRFAMILY"/>
</dbReference>
<evidence type="ECO:0000256" key="2">
    <source>
        <dbReference type="ARBA" id="ARBA00023002"/>
    </source>
</evidence>
<proteinExistence type="inferred from homology"/>
<evidence type="ECO:0000313" key="6">
    <source>
        <dbReference type="Proteomes" id="UP000886796"/>
    </source>
</evidence>
<dbReference type="InterPro" id="IPR002347">
    <property type="entry name" value="SDR_fam"/>
</dbReference>
<dbReference type="InterPro" id="IPR020904">
    <property type="entry name" value="Sc_DH/Rdtase_CS"/>
</dbReference>
<dbReference type="PANTHER" id="PTHR44196:SF1">
    <property type="entry name" value="DEHYDROGENASE_REDUCTASE SDR FAMILY MEMBER 7B"/>
    <property type="match status" value="1"/>
</dbReference>
<dbReference type="InterPro" id="IPR036291">
    <property type="entry name" value="NAD(P)-bd_dom_sf"/>
</dbReference>
<dbReference type="SUPFAM" id="SSF51735">
    <property type="entry name" value="NAD(P)-binding Rossmann-fold domains"/>
    <property type="match status" value="1"/>
</dbReference>
<dbReference type="InterPro" id="IPR057326">
    <property type="entry name" value="KR_dom"/>
</dbReference>
<dbReference type="GO" id="GO:0016020">
    <property type="term" value="C:membrane"/>
    <property type="evidence" value="ECO:0007669"/>
    <property type="project" value="TreeGrafter"/>
</dbReference>
<dbReference type="PROSITE" id="PS00061">
    <property type="entry name" value="ADH_SHORT"/>
    <property type="match status" value="1"/>
</dbReference>
<sequence length="264" mass="28325">MEKKVAIVTGGSSGIGRATAGALARAGCIVYEFSRREIPQEGVRHLSVDVTREAAVQSAVNQILSQQGHIDIVVNCAGFGISGAVEFTELEAAKSQFDVNFFGAVTVNRAVLPLMRQQGGGRILLISSVAASAHIPFQAYYSASKAALESYACALANEVRPFHICVTAVALGDIATGFTQARQKSFAGDDVYGGRIGRSVAGMEKDEEKGMSPDFVGNQIAKIAMKPKGKPLCTVGFTYKFLNLLCKYLPCRLRNFIVYQLYAR</sequence>
<dbReference type="Pfam" id="PF00106">
    <property type="entry name" value="adh_short"/>
    <property type="match status" value="1"/>
</dbReference>
<organism evidence="5 6">
    <name type="scientific">Candidatus Faecousia excrementigallinarum</name>
    <dbReference type="NCBI Taxonomy" id="2840806"/>
    <lineage>
        <taxon>Bacteria</taxon>
        <taxon>Bacillati</taxon>
        <taxon>Bacillota</taxon>
        <taxon>Clostridia</taxon>
        <taxon>Eubacteriales</taxon>
        <taxon>Oscillospiraceae</taxon>
        <taxon>Faecousia</taxon>
    </lineage>
</organism>
<protein>
    <submittedName>
        <fullName evidence="5">SDR family NAD(P)-dependent oxidoreductase</fullName>
    </submittedName>
</protein>
<feature type="domain" description="Ketoreductase" evidence="4">
    <location>
        <begin position="4"/>
        <end position="177"/>
    </location>
</feature>